<evidence type="ECO:0000256" key="6">
    <source>
        <dbReference type="ARBA" id="ARBA00022980"/>
    </source>
</evidence>
<dbReference type="HAMAP" id="MF_01318_B">
    <property type="entry name" value="Ribosomal_uL1_B"/>
    <property type="match status" value="1"/>
</dbReference>
<name>A0A134AQL7_9FUSO</name>
<evidence type="ECO:0000313" key="16">
    <source>
        <dbReference type="Proteomes" id="UP000321501"/>
    </source>
</evidence>
<dbReference type="GO" id="GO:0003735">
    <property type="term" value="F:structural constituent of ribosome"/>
    <property type="evidence" value="ECO:0007669"/>
    <property type="project" value="InterPro"/>
</dbReference>
<dbReference type="GO" id="GO:0015934">
    <property type="term" value="C:large ribosomal subunit"/>
    <property type="evidence" value="ECO:0007669"/>
    <property type="project" value="InterPro"/>
</dbReference>
<dbReference type="InterPro" id="IPR016095">
    <property type="entry name" value="Ribosomal_uL1_3-a/b-sand"/>
</dbReference>
<evidence type="ECO:0000256" key="10">
    <source>
        <dbReference type="RuleBase" id="RU000659"/>
    </source>
</evidence>
<evidence type="ECO:0000313" key="11">
    <source>
        <dbReference type="EMBL" id="BBM48270.1"/>
    </source>
</evidence>
<dbReference type="InterPro" id="IPR023674">
    <property type="entry name" value="Ribosomal_uL1-like"/>
</dbReference>
<sequence>MAKRGKRYDNISQKVDKMKVYTPEEALDLVFETKSAKFVETVELAIRLGVDPRHADQQVRGTVSLPNGTGKTVRILAITSGENIDKALAAGADFAGDDEYINKIQGGWLDFDLVIATPDMMPKLGRLGRILGTKGLMPNPKSGTVTTNIEQTVQEFKKGKVAFKVDKLGSIHLPIGKVDFTKEAIVENFKVALDQIIKLKPASSKGQYLRTVAISLTMGPGIKIDPLLAGAFVAK</sequence>
<dbReference type="InterPro" id="IPR028364">
    <property type="entry name" value="Ribosomal_uL1/biogenesis"/>
</dbReference>
<dbReference type="GO" id="GO:0000049">
    <property type="term" value="F:tRNA binding"/>
    <property type="evidence" value="ECO:0007669"/>
    <property type="project" value="UniProtKB-KW"/>
</dbReference>
<dbReference type="Gene3D" id="3.30.190.20">
    <property type="match status" value="1"/>
</dbReference>
<dbReference type="CDD" id="cd00403">
    <property type="entry name" value="Ribosomal_L1"/>
    <property type="match status" value="1"/>
</dbReference>
<dbReference type="Proteomes" id="UP000321501">
    <property type="component" value="Chromosome"/>
</dbReference>
<keyword evidence="4 9" id="KW-0810">Translation regulation</keyword>
<dbReference type="RefSeq" id="WP_060917276.1">
    <property type="nucleotide sequence ID" value="NZ_AP019834.1"/>
</dbReference>
<reference evidence="14" key="1">
    <citation type="submission" date="2016-01" db="EMBL/GenBank/DDBJ databases">
        <authorList>
            <person name="Mitreva M."/>
            <person name="Pepin K.H."/>
            <person name="Mihindukulasuriya K.A."/>
            <person name="Fulton R."/>
            <person name="Fronick C."/>
            <person name="O'Laughlin M."/>
            <person name="Miner T."/>
            <person name="Herter B."/>
            <person name="Rosa B.A."/>
            <person name="Cordes M."/>
            <person name="Tomlinson C."/>
            <person name="Wollam A."/>
            <person name="Palsikar V.B."/>
            <person name="Mardis E.R."/>
            <person name="Wilson R.K."/>
        </authorList>
    </citation>
    <scope>NUCLEOTIDE SEQUENCE [LARGE SCALE GENOMIC DNA]</scope>
    <source>
        <strain evidence="14">KA00185</strain>
    </source>
</reference>
<dbReference type="NCBIfam" id="TIGR01169">
    <property type="entry name" value="rplA_bact"/>
    <property type="match status" value="1"/>
</dbReference>
<dbReference type="PANTHER" id="PTHR36427:SF3">
    <property type="entry name" value="LARGE RIBOSOMAL SUBUNIT PROTEIN UL1M"/>
    <property type="match status" value="1"/>
</dbReference>
<organism evidence="13 14">
    <name type="scientific">Leptotrichia wadei</name>
    <dbReference type="NCBI Taxonomy" id="157687"/>
    <lineage>
        <taxon>Bacteria</taxon>
        <taxon>Fusobacteriati</taxon>
        <taxon>Fusobacteriota</taxon>
        <taxon>Fusobacteriia</taxon>
        <taxon>Fusobacteriales</taxon>
        <taxon>Leptotrichiaceae</taxon>
        <taxon>Leptotrichia</taxon>
    </lineage>
</organism>
<evidence type="ECO:0000256" key="3">
    <source>
        <dbReference type="ARBA" id="ARBA00022730"/>
    </source>
</evidence>
<evidence type="ECO:0000256" key="7">
    <source>
        <dbReference type="ARBA" id="ARBA00023274"/>
    </source>
</evidence>
<dbReference type="GO" id="GO:0006417">
    <property type="term" value="P:regulation of translation"/>
    <property type="evidence" value="ECO:0007669"/>
    <property type="project" value="UniProtKB-KW"/>
</dbReference>
<evidence type="ECO:0000313" key="12">
    <source>
        <dbReference type="EMBL" id="BBM50611.1"/>
    </source>
</evidence>
<dbReference type="InterPro" id="IPR023673">
    <property type="entry name" value="Ribosomal_uL1_CS"/>
</dbReference>
<dbReference type="PIRSF" id="PIRSF002155">
    <property type="entry name" value="Ribosomal_L1"/>
    <property type="match status" value="1"/>
</dbReference>
<keyword evidence="3 9" id="KW-0699">rRNA-binding</keyword>
<dbReference type="Proteomes" id="UP000321397">
    <property type="component" value="Chromosome"/>
</dbReference>
<keyword evidence="9" id="KW-0820">tRNA-binding</keyword>
<dbReference type="PANTHER" id="PTHR36427">
    <property type="entry name" value="54S RIBOSOMAL PROTEIN L1, MITOCHONDRIAL"/>
    <property type="match status" value="1"/>
</dbReference>
<dbReference type="EMBL" id="AP019835">
    <property type="protein sequence ID" value="BBM50611.1"/>
    <property type="molecule type" value="Genomic_DNA"/>
</dbReference>
<keyword evidence="2 9" id="KW-0678">Repressor</keyword>
<dbReference type="FunFam" id="3.40.50.790:FF:000001">
    <property type="entry name" value="50S ribosomal protein L1"/>
    <property type="match status" value="1"/>
</dbReference>
<reference evidence="11 15" key="3">
    <citation type="submission" date="2019-07" db="EMBL/GenBank/DDBJ databases">
        <title>Complete Genome Sequence of Leptotrichia wadei Strain JMUB3933.</title>
        <authorList>
            <person name="Watanabe S."/>
            <person name="Cui L."/>
        </authorList>
    </citation>
    <scope>NUCLEOTIDE SEQUENCE [LARGE SCALE GENOMIC DNA]</scope>
    <source>
        <strain evidence="11 15">JMUB3933</strain>
    </source>
</reference>
<comment type="subunit">
    <text evidence="9">Part of the 50S ribosomal subunit.</text>
</comment>
<dbReference type="AlphaFoldDB" id="A0A134AQL7"/>
<evidence type="ECO:0000256" key="1">
    <source>
        <dbReference type="ARBA" id="ARBA00010531"/>
    </source>
</evidence>
<keyword evidence="7 9" id="KW-0687">Ribonucleoprotein</keyword>
<evidence type="ECO:0000256" key="5">
    <source>
        <dbReference type="ARBA" id="ARBA00022884"/>
    </source>
</evidence>
<evidence type="ECO:0000256" key="2">
    <source>
        <dbReference type="ARBA" id="ARBA00022491"/>
    </source>
</evidence>
<evidence type="ECO:0000256" key="9">
    <source>
        <dbReference type="HAMAP-Rule" id="MF_01318"/>
    </source>
</evidence>
<dbReference type="STRING" id="157687.HMPREF3180_00212"/>
<dbReference type="InterPro" id="IPR005878">
    <property type="entry name" value="Ribosom_uL1_bac-type"/>
</dbReference>
<dbReference type="InterPro" id="IPR002143">
    <property type="entry name" value="Ribosomal_uL1"/>
</dbReference>
<protein>
    <recommendedName>
        <fullName evidence="8 9">Large ribosomal subunit protein uL1</fullName>
    </recommendedName>
</protein>
<evidence type="ECO:0000313" key="14">
    <source>
        <dbReference type="Proteomes" id="UP000070483"/>
    </source>
</evidence>
<dbReference type="Pfam" id="PF00687">
    <property type="entry name" value="Ribosomal_L1"/>
    <property type="match status" value="1"/>
</dbReference>
<comment type="function">
    <text evidence="9">Binds directly to 23S rRNA. The L1 stalk is quite mobile in the ribosome, and is involved in E site tRNA release.</text>
</comment>
<keyword evidence="5 9" id="KW-0694">RNA-binding</keyword>
<dbReference type="PROSITE" id="PS01199">
    <property type="entry name" value="RIBOSOMAL_L1"/>
    <property type="match status" value="1"/>
</dbReference>
<comment type="function">
    <text evidence="9">Protein L1 is also a translational repressor protein, it controls the translation of the L11 operon by binding to its mRNA.</text>
</comment>
<gene>
    <name evidence="9 11" type="primary">rplA</name>
    <name evidence="13" type="ORF">HMPREF3180_00212</name>
    <name evidence="11" type="ORF">JMUB3933_1784</name>
    <name evidence="12" type="ORF">JMUB3934_1921</name>
</gene>
<dbReference type="EMBL" id="LSDD01000011">
    <property type="protein sequence ID" value="KXB69910.1"/>
    <property type="molecule type" value="Genomic_DNA"/>
</dbReference>
<dbReference type="Proteomes" id="UP000070483">
    <property type="component" value="Unassembled WGS sequence"/>
</dbReference>
<accession>A0A134AQL7</accession>
<evidence type="ECO:0000313" key="15">
    <source>
        <dbReference type="Proteomes" id="UP000321397"/>
    </source>
</evidence>
<dbReference type="GO" id="GO:0006412">
    <property type="term" value="P:translation"/>
    <property type="evidence" value="ECO:0007669"/>
    <property type="project" value="UniProtKB-UniRule"/>
</dbReference>
<keyword evidence="6 9" id="KW-0689">Ribosomal protein</keyword>
<reference evidence="12 16" key="4">
    <citation type="submission" date="2019-07" db="EMBL/GenBank/DDBJ databases">
        <title>Complete Genome Sequence of Leptotrichia wadei Strain JMUB3934.</title>
        <authorList>
            <person name="Watanabe S."/>
            <person name="Cui L."/>
        </authorList>
    </citation>
    <scope>NUCLEOTIDE SEQUENCE [LARGE SCALE GENOMIC DNA]</scope>
    <source>
        <strain evidence="12 16">JMUB3934</strain>
    </source>
</reference>
<evidence type="ECO:0000313" key="13">
    <source>
        <dbReference type="EMBL" id="KXB69910.1"/>
    </source>
</evidence>
<dbReference type="SUPFAM" id="SSF56808">
    <property type="entry name" value="Ribosomal protein L1"/>
    <property type="match status" value="1"/>
</dbReference>
<dbReference type="PATRIC" id="fig|157687.3.peg.214"/>
<comment type="similarity">
    <text evidence="1 9 10">Belongs to the universal ribosomal protein uL1 family.</text>
</comment>
<evidence type="ECO:0000256" key="4">
    <source>
        <dbReference type="ARBA" id="ARBA00022845"/>
    </source>
</evidence>
<dbReference type="GO" id="GO:0019843">
    <property type="term" value="F:rRNA binding"/>
    <property type="evidence" value="ECO:0007669"/>
    <property type="project" value="UniProtKB-UniRule"/>
</dbReference>
<dbReference type="OrthoDB" id="9803740at2"/>
<reference evidence="13" key="2">
    <citation type="submission" date="2016-01" db="EMBL/GenBank/DDBJ databases">
        <authorList>
            <person name="Oliw E.H."/>
        </authorList>
    </citation>
    <scope>NUCLEOTIDE SEQUENCE [LARGE SCALE GENOMIC DNA]</scope>
    <source>
        <strain evidence="13">KA00185</strain>
    </source>
</reference>
<dbReference type="EMBL" id="AP019834">
    <property type="protein sequence ID" value="BBM48270.1"/>
    <property type="molecule type" value="Genomic_DNA"/>
</dbReference>
<dbReference type="Gene3D" id="3.40.50.790">
    <property type="match status" value="1"/>
</dbReference>
<keyword evidence="14" id="KW-1185">Reference proteome</keyword>
<evidence type="ECO:0000256" key="8">
    <source>
        <dbReference type="ARBA" id="ARBA00035241"/>
    </source>
</evidence>
<proteinExistence type="inferred from homology"/>